<dbReference type="EMBL" id="LCJQ01000020">
    <property type="protein sequence ID" value="KKT80984.1"/>
    <property type="molecule type" value="Genomic_DNA"/>
</dbReference>
<evidence type="ECO:0000313" key="2">
    <source>
        <dbReference type="Proteomes" id="UP000034595"/>
    </source>
</evidence>
<dbReference type="AlphaFoldDB" id="A0A0G1N9U7"/>
<organism evidence="1 2">
    <name type="scientific">Candidatus Azambacteria bacterium GW2011_GWA1_44_9</name>
    <dbReference type="NCBI Taxonomy" id="1618610"/>
    <lineage>
        <taxon>Bacteria</taxon>
        <taxon>Candidatus Azamiibacteriota</taxon>
    </lineage>
</organism>
<protein>
    <submittedName>
        <fullName evidence="1">Uncharacterized protein</fullName>
    </submittedName>
</protein>
<accession>A0A0G1N9U7</accession>
<gene>
    <name evidence="1" type="ORF">UW78_C0020G0003</name>
</gene>
<reference evidence="1 2" key="1">
    <citation type="journal article" date="2015" name="Nature">
        <title>rRNA introns, odd ribosomes, and small enigmatic genomes across a large radiation of phyla.</title>
        <authorList>
            <person name="Brown C.T."/>
            <person name="Hug L.A."/>
            <person name="Thomas B.C."/>
            <person name="Sharon I."/>
            <person name="Castelle C.J."/>
            <person name="Singh A."/>
            <person name="Wilkins M.J."/>
            <person name="Williams K.H."/>
            <person name="Banfield J.F."/>
        </authorList>
    </citation>
    <scope>NUCLEOTIDE SEQUENCE [LARGE SCALE GENOMIC DNA]</scope>
</reference>
<evidence type="ECO:0000313" key="1">
    <source>
        <dbReference type="EMBL" id="KKT80984.1"/>
    </source>
</evidence>
<name>A0A0G1N9U7_9BACT</name>
<proteinExistence type="predicted"/>
<comment type="caution">
    <text evidence="1">The sequence shown here is derived from an EMBL/GenBank/DDBJ whole genome shotgun (WGS) entry which is preliminary data.</text>
</comment>
<sequence length="64" mass="7413">MALEKDTLTPDAKEMCVGCGNYQFDGTCRVSCLDNFLFLETNKANPFFSHFEDDFERCFEDKVE</sequence>
<dbReference type="Proteomes" id="UP000034595">
    <property type="component" value="Unassembled WGS sequence"/>
</dbReference>